<protein>
    <recommendedName>
        <fullName evidence="1">Glutaredoxin domain-containing protein</fullName>
    </recommendedName>
</protein>
<name>A0A2M7BTC5_9BACT</name>
<sequence>MKITIYTITECQFSKQEKEYLSSHGLQFEEKNLETNREFLTEMLAVGGNFAGTPVTKIEKDDGQIVVLKGFTAAEFNK</sequence>
<gene>
    <name evidence="2" type="ORF">COS52_01020</name>
</gene>
<feature type="non-terminal residue" evidence="2">
    <location>
        <position position="78"/>
    </location>
</feature>
<feature type="domain" description="Glutaredoxin" evidence="1">
    <location>
        <begin position="3"/>
        <end position="54"/>
    </location>
</feature>
<proteinExistence type="predicted"/>
<dbReference type="InterPro" id="IPR036249">
    <property type="entry name" value="Thioredoxin-like_sf"/>
</dbReference>
<dbReference type="SUPFAM" id="SSF52833">
    <property type="entry name" value="Thioredoxin-like"/>
    <property type="match status" value="1"/>
</dbReference>
<dbReference type="AlphaFoldDB" id="A0A2M7BTC5"/>
<evidence type="ECO:0000313" key="2">
    <source>
        <dbReference type="EMBL" id="PIV08741.1"/>
    </source>
</evidence>
<dbReference type="InterPro" id="IPR002109">
    <property type="entry name" value="Glutaredoxin"/>
</dbReference>
<organism evidence="2 3">
    <name type="scientific">Candidatus Roizmanbacteria bacterium CG03_land_8_20_14_0_80_39_12</name>
    <dbReference type="NCBI Taxonomy" id="1974847"/>
    <lineage>
        <taxon>Bacteria</taxon>
        <taxon>Candidatus Roizmaniibacteriota</taxon>
    </lineage>
</organism>
<evidence type="ECO:0000313" key="3">
    <source>
        <dbReference type="Proteomes" id="UP000230119"/>
    </source>
</evidence>
<dbReference type="Gene3D" id="3.40.30.10">
    <property type="entry name" value="Glutaredoxin"/>
    <property type="match status" value="1"/>
</dbReference>
<dbReference type="EMBL" id="PEVA01000043">
    <property type="protein sequence ID" value="PIV08741.1"/>
    <property type="molecule type" value="Genomic_DNA"/>
</dbReference>
<dbReference type="Pfam" id="PF00462">
    <property type="entry name" value="Glutaredoxin"/>
    <property type="match status" value="1"/>
</dbReference>
<dbReference type="CDD" id="cd02976">
    <property type="entry name" value="NrdH"/>
    <property type="match status" value="1"/>
</dbReference>
<dbReference type="Proteomes" id="UP000230119">
    <property type="component" value="Unassembled WGS sequence"/>
</dbReference>
<dbReference type="PROSITE" id="PS51354">
    <property type="entry name" value="GLUTAREDOXIN_2"/>
    <property type="match status" value="1"/>
</dbReference>
<evidence type="ECO:0000259" key="1">
    <source>
        <dbReference type="Pfam" id="PF00462"/>
    </source>
</evidence>
<comment type="caution">
    <text evidence="2">The sequence shown here is derived from an EMBL/GenBank/DDBJ whole genome shotgun (WGS) entry which is preliminary data.</text>
</comment>
<reference evidence="3" key="1">
    <citation type="submission" date="2017-09" db="EMBL/GenBank/DDBJ databases">
        <title>Depth-based differentiation of microbial function through sediment-hosted aquifers and enrichment of novel symbionts in the deep terrestrial subsurface.</title>
        <authorList>
            <person name="Probst A.J."/>
            <person name="Ladd B."/>
            <person name="Jarett J.K."/>
            <person name="Geller-Mcgrath D.E."/>
            <person name="Sieber C.M.K."/>
            <person name="Emerson J.B."/>
            <person name="Anantharaman K."/>
            <person name="Thomas B.C."/>
            <person name="Malmstrom R."/>
            <person name="Stieglmeier M."/>
            <person name="Klingl A."/>
            <person name="Woyke T."/>
            <person name="Ryan C.M."/>
            <person name="Banfield J.F."/>
        </authorList>
    </citation>
    <scope>NUCLEOTIDE SEQUENCE [LARGE SCALE GENOMIC DNA]</scope>
</reference>
<accession>A0A2M7BTC5</accession>